<evidence type="ECO:0000313" key="2">
    <source>
        <dbReference type="Proteomes" id="UP000789375"/>
    </source>
</evidence>
<dbReference type="SUPFAM" id="SSF53300">
    <property type="entry name" value="vWA-like"/>
    <property type="match status" value="1"/>
</dbReference>
<feature type="non-terminal residue" evidence="1">
    <location>
        <position position="1"/>
    </location>
</feature>
<name>A0A9N9HAW0_FUNMO</name>
<dbReference type="Proteomes" id="UP000789375">
    <property type="component" value="Unassembled WGS sequence"/>
</dbReference>
<keyword evidence="2" id="KW-1185">Reference proteome</keyword>
<dbReference type="AlphaFoldDB" id="A0A9N9HAW0"/>
<dbReference type="EMBL" id="CAJVPP010005523">
    <property type="protein sequence ID" value="CAG8666367.1"/>
    <property type="molecule type" value="Genomic_DNA"/>
</dbReference>
<dbReference type="InterPro" id="IPR036465">
    <property type="entry name" value="vWFA_dom_sf"/>
</dbReference>
<comment type="caution">
    <text evidence="1">The sequence shown here is derived from an EMBL/GenBank/DDBJ whole genome shotgun (WGS) entry which is preliminary data.</text>
</comment>
<organism evidence="1 2">
    <name type="scientific">Funneliformis mosseae</name>
    <name type="common">Endomycorrhizal fungus</name>
    <name type="synonym">Glomus mosseae</name>
    <dbReference type="NCBI Taxonomy" id="27381"/>
    <lineage>
        <taxon>Eukaryota</taxon>
        <taxon>Fungi</taxon>
        <taxon>Fungi incertae sedis</taxon>
        <taxon>Mucoromycota</taxon>
        <taxon>Glomeromycotina</taxon>
        <taxon>Glomeromycetes</taxon>
        <taxon>Glomerales</taxon>
        <taxon>Glomeraceae</taxon>
        <taxon>Funneliformis</taxon>
    </lineage>
</organism>
<evidence type="ECO:0000313" key="1">
    <source>
        <dbReference type="EMBL" id="CAG8666367.1"/>
    </source>
</evidence>
<reference evidence="1" key="1">
    <citation type="submission" date="2021-06" db="EMBL/GenBank/DDBJ databases">
        <authorList>
            <person name="Kallberg Y."/>
            <person name="Tangrot J."/>
            <person name="Rosling A."/>
        </authorList>
    </citation>
    <scope>NUCLEOTIDE SEQUENCE</scope>
    <source>
        <strain evidence="1">87-6 pot B 2015</strain>
    </source>
</reference>
<accession>A0A9N9HAW0</accession>
<gene>
    <name evidence="1" type="ORF">FMOSSE_LOCUS12190</name>
</gene>
<proteinExistence type="predicted"/>
<protein>
    <submittedName>
        <fullName evidence="1">3500_t:CDS:1</fullName>
    </submittedName>
</protein>
<sequence>VYSFLHTRLQTIPRSARIQDTVSIILFNQQASVPYVHQSLTDANIILKILVQHLPSGGTDFGSAIEQAGSLIDTYFDPKK</sequence>